<comment type="caution">
    <text evidence="1">The sequence shown here is derived from an EMBL/GenBank/DDBJ whole genome shotgun (WGS) entry which is preliminary data.</text>
</comment>
<dbReference type="PANTHER" id="PTHR11941">
    <property type="entry name" value="ENOYL-COA HYDRATASE-RELATED"/>
    <property type="match status" value="1"/>
</dbReference>
<dbReference type="RefSeq" id="WP_185985950.1">
    <property type="nucleotide sequence ID" value="NZ_BAAALZ010000003.1"/>
</dbReference>
<dbReference type="Proteomes" id="UP000586095">
    <property type="component" value="Unassembled WGS sequence"/>
</dbReference>
<protein>
    <submittedName>
        <fullName evidence="1">Enoyl-CoA hydratase/carnithine racemase</fullName>
    </submittedName>
</protein>
<reference evidence="1 2" key="1">
    <citation type="submission" date="2020-07" db="EMBL/GenBank/DDBJ databases">
        <title>Sequencing the genomes of 1000 actinobacteria strains.</title>
        <authorList>
            <person name="Klenk H.-P."/>
        </authorList>
    </citation>
    <scope>NUCLEOTIDE SEQUENCE [LARGE SCALE GENOMIC DNA]</scope>
    <source>
        <strain evidence="1 2">DSM 17380</strain>
    </source>
</reference>
<dbReference type="CDD" id="cd06558">
    <property type="entry name" value="crotonase-like"/>
    <property type="match status" value="1"/>
</dbReference>
<sequence>MTDLPVFETIRLELDADLLTATLSRPSRANAVSRQMLRELIALADWLDGNEAVRFLILTGEGPVFAAGQDLREMREPLADESQTRAAMRALQRLAQEMMHKLEGLEQIAFAVIQGSAYGAGIAIAMTADFRLMADDAVLNLPETNLGMFLTYGATPRLVSVMGASAAKEFVMFARDMPASDALRHGLVSAVAPRGELMDAALAQVNELREKDFRSLRITKRIAQAAAAVNVGDILVSEPELCEGALSDGTTLELVDRFFANKQ</sequence>
<accession>A0A852QZ37</accession>
<dbReference type="PANTHER" id="PTHR11941:SF54">
    <property type="entry name" value="ENOYL-COA HYDRATASE, MITOCHONDRIAL"/>
    <property type="match status" value="1"/>
</dbReference>
<dbReference type="Pfam" id="PF00378">
    <property type="entry name" value="ECH_1"/>
    <property type="match status" value="1"/>
</dbReference>
<keyword evidence="2" id="KW-1185">Reference proteome</keyword>
<evidence type="ECO:0000313" key="2">
    <source>
        <dbReference type="Proteomes" id="UP000586095"/>
    </source>
</evidence>
<dbReference type="GO" id="GO:0006635">
    <property type="term" value="P:fatty acid beta-oxidation"/>
    <property type="evidence" value="ECO:0007669"/>
    <property type="project" value="TreeGrafter"/>
</dbReference>
<name>A0A852QZ37_9MICO</name>
<gene>
    <name evidence="1" type="ORF">BJ960_000270</name>
</gene>
<dbReference type="EMBL" id="JACCBD010000001">
    <property type="protein sequence ID" value="NYD25467.1"/>
    <property type="molecule type" value="Genomic_DNA"/>
</dbReference>
<dbReference type="SUPFAM" id="SSF52096">
    <property type="entry name" value="ClpP/crotonase"/>
    <property type="match status" value="1"/>
</dbReference>
<dbReference type="GO" id="GO:0003824">
    <property type="term" value="F:catalytic activity"/>
    <property type="evidence" value="ECO:0007669"/>
    <property type="project" value="UniProtKB-ARBA"/>
</dbReference>
<evidence type="ECO:0000313" key="1">
    <source>
        <dbReference type="EMBL" id="NYD25467.1"/>
    </source>
</evidence>
<proteinExistence type="predicted"/>
<dbReference type="AlphaFoldDB" id="A0A852QZ37"/>
<dbReference type="InterPro" id="IPR029045">
    <property type="entry name" value="ClpP/crotonase-like_dom_sf"/>
</dbReference>
<dbReference type="InterPro" id="IPR001753">
    <property type="entry name" value="Enoyl-CoA_hydra/iso"/>
</dbReference>
<dbReference type="Gene3D" id="3.90.226.10">
    <property type="entry name" value="2-enoyl-CoA Hydratase, Chain A, domain 1"/>
    <property type="match status" value="1"/>
</dbReference>
<organism evidence="1 2">
    <name type="scientific">Leucobacter aridicollis</name>
    <dbReference type="NCBI Taxonomy" id="283878"/>
    <lineage>
        <taxon>Bacteria</taxon>
        <taxon>Bacillati</taxon>
        <taxon>Actinomycetota</taxon>
        <taxon>Actinomycetes</taxon>
        <taxon>Micrococcales</taxon>
        <taxon>Microbacteriaceae</taxon>
        <taxon>Leucobacter</taxon>
    </lineage>
</organism>